<keyword evidence="2" id="KW-1185">Reference proteome</keyword>
<dbReference type="EMBL" id="JBHSGG010000040">
    <property type="protein sequence ID" value="MFC4729270.1"/>
    <property type="molecule type" value="Genomic_DNA"/>
</dbReference>
<sequence>MRIISLSTIPPRFGLLDATLDSLLRQRPRVDAVRLYVPRRYRRFPDYDGRAPAVPAGVDVVRIDDDLGPASKVLFAVREFRGTDARILFCDDDKLFAPGWAARLFDEQAARPDEAVALVGKSIGPVGARTALRRPQARRARGFDADYLMRKLRQRVRTRLLGQDVPRAMRRPVAEAGYVDVLQGLGGAVVRPHFFDATAFDIPEVLWAVDDYWLSGMLAARGVPIWLPAGMELPAPSRADDVDSLYDAVIEGVDRDGANQRCIAYMRERFGVWT</sequence>
<evidence type="ECO:0008006" key="3">
    <source>
        <dbReference type="Google" id="ProtNLM"/>
    </source>
</evidence>
<name>A0ABV9NP58_9GAMM</name>
<organism evidence="1 2">
    <name type="scientific">Coralloluteibacterium thermophilum</name>
    <dbReference type="NCBI Taxonomy" id="2707049"/>
    <lineage>
        <taxon>Bacteria</taxon>
        <taxon>Pseudomonadati</taxon>
        <taxon>Pseudomonadota</taxon>
        <taxon>Gammaproteobacteria</taxon>
        <taxon>Lysobacterales</taxon>
        <taxon>Lysobacteraceae</taxon>
        <taxon>Coralloluteibacterium</taxon>
    </lineage>
</organism>
<evidence type="ECO:0000313" key="1">
    <source>
        <dbReference type="EMBL" id="MFC4729270.1"/>
    </source>
</evidence>
<dbReference type="InterPro" id="IPR029044">
    <property type="entry name" value="Nucleotide-diphossugar_trans"/>
</dbReference>
<gene>
    <name evidence="1" type="ORF">ACFO3Q_13950</name>
</gene>
<accession>A0ABV9NP58</accession>
<dbReference type="SUPFAM" id="SSF53448">
    <property type="entry name" value="Nucleotide-diphospho-sugar transferases"/>
    <property type="match status" value="1"/>
</dbReference>
<dbReference type="RefSeq" id="WP_377005345.1">
    <property type="nucleotide sequence ID" value="NZ_JBHSGG010000040.1"/>
</dbReference>
<protein>
    <recommendedName>
        <fullName evidence="3">Glycosyltransferase family 2 protein</fullName>
    </recommendedName>
</protein>
<comment type="caution">
    <text evidence="1">The sequence shown here is derived from an EMBL/GenBank/DDBJ whole genome shotgun (WGS) entry which is preliminary data.</text>
</comment>
<reference evidence="2" key="1">
    <citation type="journal article" date="2019" name="Int. J. Syst. Evol. Microbiol.">
        <title>The Global Catalogue of Microorganisms (GCM) 10K type strain sequencing project: providing services to taxonomists for standard genome sequencing and annotation.</title>
        <authorList>
            <consortium name="The Broad Institute Genomics Platform"/>
            <consortium name="The Broad Institute Genome Sequencing Center for Infectious Disease"/>
            <person name="Wu L."/>
            <person name="Ma J."/>
        </authorList>
    </citation>
    <scope>NUCLEOTIDE SEQUENCE [LARGE SCALE GENOMIC DNA]</scope>
    <source>
        <strain evidence="2">CGMCC 1.13574</strain>
    </source>
</reference>
<dbReference type="Proteomes" id="UP001595892">
    <property type="component" value="Unassembled WGS sequence"/>
</dbReference>
<proteinExistence type="predicted"/>
<evidence type="ECO:0000313" key="2">
    <source>
        <dbReference type="Proteomes" id="UP001595892"/>
    </source>
</evidence>